<dbReference type="AlphaFoldDB" id="A0A835SMI6"/>
<evidence type="ECO:0000259" key="2">
    <source>
        <dbReference type="Pfam" id="PF03109"/>
    </source>
</evidence>
<dbReference type="EMBL" id="JAEHOC010000060">
    <property type="protein sequence ID" value="KAG2424984.1"/>
    <property type="molecule type" value="Genomic_DNA"/>
</dbReference>
<gene>
    <name evidence="3" type="ORF">HXX76_014142</name>
</gene>
<evidence type="ECO:0000256" key="1">
    <source>
        <dbReference type="ARBA" id="ARBA00009670"/>
    </source>
</evidence>
<reference evidence="3" key="1">
    <citation type="journal article" date="2020" name="bioRxiv">
        <title>Comparative genomics of Chlamydomonas.</title>
        <authorList>
            <person name="Craig R.J."/>
            <person name="Hasan A.R."/>
            <person name="Ness R.W."/>
            <person name="Keightley P.D."/>
        </authorList>
    </citation>
    <scope>NUCLEOTIDE SEQUENCE</scope>
    <source>
        <strain evidence="3">SAG 7.73</strain>
    </source>
</reference>
<evidence type="ECO:0000313" key="3">
    <source>
        <dbReference type="EMBL" id="KAG2424984.1"/>
    </source>
</evidence>
<dbReference type="InterPro" id="IPR050154">
    <property type="entry name" value="UbiB_kinase"/>
</dbReference>
<dbReference type="Pfam" id="PF03109">
    <property type="entry name" value="ABC1"/>
    <property type="match status" value="1"/>
</dbReference>
<protein>
    <recommendedName>
        <fullName evidence="2">ABC1 atypical kinase-like domain-containing protein</fullName>
    </recommendedName>
</protein>
<dbReference type="Proteomes" id="UP000650467">
    <property type="component" value="Unassembled WGS sequence"/>
</dbReference>
<dbReference type="InterPro" id="IPR011009">
    <property type="entry name" value="Kinase-like_dom_sf"/>
</dbReference>
<dbReference type="SUPFAM" id="SSF56112">
    <property type="entry name" value="Protein kinase-like (PK-like)"/>
    <property type="match status" value="1"/>
</dbReference>
<dbReference type="GO" id="GO:1901031">
    <property type="term" value="P:regulation of response to reactive oxygen species"/>
    <property type="evidence" value="ECO:0007669"/>
    <property type="project" value="TreeGrafter"/>
</dbReference>
<proteinExistence type="inferred from homology"/>
<dbReference type="CDD" id="cd05121">
    <property type="entry name" value="ABC1_ADCK3-like"/>
    <property type="match status" value="1"/>
</dbReference>
<comment type="similarity">
    <text evidence="1">Belongs to the protein kinase superfamily. ADCK protein kinase family.</text>
</comment>
<name>A0A835SMI6_CHLIN</name>
<dbReference type="PANTHER" id="PTHR10566:SF115">
    <property type="entry name" value="PROTEIN ACTIVITY OF BC1 COMPLEX KINASE 8, CHLOROPLASTIC"/>
    <property type="match status" value="1"/>
</dbReference>
<dbReference type="PANTHER" id="PTHR10566">
    <property type="entry name" value="CHAPERONE-ACTIVITY OF BC1 COMPLEX CABC1 -RELATED"/>
    <property type="match status" value="1"/>
</dbReference>
<dbReference type="GO" id="GO:0016020">
    <property type="term" value="C:membrane"/>
    <property type="evidence" value="ECO:0007669"/>
    <property type="project" value="GOC"/>
</dbReference>
<comment type="caution">
    <text evidence="3">The sequence shown here is derived from an EMBL/GenBank/DDBJ whole genome shotgun (WGS) entry which is preliminary data.</text>
</comment>
<evidence type="ECO:0000313" key="4">
    <source>
        <dbReference type="Proteomes" id="UP000650467"/>
    </source>
</evidence>
<dbReference type="GO" id="GO:0046467">
    <property type="term" value="P:membrane lipid biosynthetic process"/>
    <property type="evidence" value="ECO:0007669"/>
    <property type="project" value="TreeGrafter"/>
</dbReference>
<organism evidence="3 4">
    <name type="scientific">Chlamydomonas incerta</name>
    <dbReference type="NCBI Taxonomy" id="51695"/>
    <lineage>
        <taxon>Eukaryota</taxon>
        <taxon>Viridiplantae</taxon>
        <taxon>Chlorophyta</taxon>
        <taxon>core chlorophytes</taxon>
        <taxon>Chlorophyceae</taxon>
        <taxon>CS clade</taxon>
        <taxon>Chlamydomonadales</taxon>
        <taxon>Chlamydomonadaceae</taxon>
        <taxon>Chlamydomonas</taxon>
    </lineage>
</organism>
<dbReference type="OrthoDB" id="427480at2759"/>
<feature type="domain" description="ABC1 atypical kinase-like" evidence="2">
    <location>
        <begin position="55"/>
        <end position="290"/>
    </location>
</feature>
<accession>A0A835SMI6</accession>
<keyword evidence="4" id="KW-1185">Reference proteome</keyword>
<sequence length="398" mass="43778">MVTLGVRVSTKQRGLGPWLKAEFQQLGPTFIKIGQFISSRRDIFGEELSASFADLQDRVAPLDSAGAQEMLGCLRQRAGARIIEIDAEPFAAASIGQLHRAVTADGRTLAVKLKRPGIERILRSDLDMLRGMANVMVAAGVENGQSTVDLLEEIAAFLVAETDFISEVRNIQHFGQVYAENGEVQVPRVMPELSCKRIIVMEYVPDMGLATDRKGRALQARQLMTFFVQQVIDTGIIHGDPHPGNIGFSAAGKVVLYDFGNMITMTREERFAIKELVYLLAAGNTEEIIALLPAVGVTVVDAEGVRAYIAAYLQYVRTLDIGVFSEVVGTSNTRLPLVYSGRIFRVLRVFGTLEGMCKELDPAFNYFTLLDTMASSLVLDEEFLMHKVTKDLKRVLGG</sequence>
<dbReference type="InterPro" id="IPR004147">
    <property type="entry name" value="ABC1_dom"/>
</dbReference>